<dbReference type="OrthoDB" id="9809956at2"/>
<protein>
    <recommendedName>
        <fullName evidence="5">Deoxyuridine 5'-triphosphate nucleotidohydrolase</fullName>
        <shortName evidence="5">dUTPase</shortName>
        <ecNumber evidence="5">3.6.1.23</ecNumber>
    </recommendedName>
    <alternativeName>
        <fullName evidence="5">dUTP pyrophosphatase</fullName>
    </alternativeName>
</protein>
<dbReference type="InterPro" id="IPR008181">
    <property type="entry name" value="dUTPase"/>
</dbReference>
<feature type="domain" description="dUTPase-like" evidence="6">
    <location>
        <begin position="18"/>
        <end position="149"/>
    </location>
</feature>
<dbReference type="STRING" id="313367.JSE7799_00778"/>
<evidence type="ECO:0000259" key="6">
    <source>
        <dbReference type="Pfam" id="PF00692"/>
    </source>
</evidence>
<dbReference type="NCBIfam" id="NF001862">
    <property type="entry name" value="PRK00601.1"/>
    <property type="match status" value="1"/>
</dbReference>
<keyword evidence="5" id="KW-0460">Magnesium</keyword>
<keyword evidence="3 5" id="KW-0546">Nucleotide metabolism</keyword>
<comment type="caution">
    <text evidence="5">Lacks conserved residue(s) required for the propagation of feature annotation.</text>
</comment>
<feature type="binding site" evidence="5">
    <location>
        <begin position="87"/>
        <end position="89"/>
    </location>
    <ligand>
        <name>substrate</name>
    </ligand>
</feature>
<name>A0A0M7B7Y0_9RHOB</name>
<dbReference type="SUPFAM" id="SSF51283">
    <property type="entry name" value="dUTPase-like"/>
    <property type="match status" value="1"/>
</dbReference>
<dbReference type="HAMAP" id="MF_00116">
    <property type="entry name" value="dUTPase_bact"/>
    <property type="match status" value="1"/>
</dbReference>
<keyword evidence="5" id="KW-0479">Metal-binding</keyword>
<proteinExistence type="inferred from homology"/>
<comment type="catalytic activity">
    <reaction evidence="4 5">
        <text>dUTP + H2O = dUMP + diphosphate + H(+)</text>
        <dbReference type="Rhea" id="RHEA:10248"/>
        <dbReference type="ChEBI" id="CHEBI:15377"/>
        <dbReference type="ChEBI" id="CHEBI:15378"/>
        <dbReference type="ChEBI" id="CHEBI:33019"/>
        <dbReference type="ChEBI" id="CHEBI:61555"/>
        <dbReference type="ChEBI" id="CHEBI:246422"/>
        <dbReference type="EC" id="3.6.1.23"/>
    </reaction>
</comment>
<dbReference type="InterPro" id="IPR036157">
    <property type="entry name" value="dUTPase-like_sf"/>
</dbReference>
<dbReference type="Pfam" id="PF00692">
    <property type="entry name" value="dUTPase"/>
    <property type="match status" value="1"/>
</dbReference>
<dbReference type="NCBIfam" id="TIGR00576">
    <property type="entry name" value="dut"/>
    <property type="match status" value="1"/>
</dbReference>
<dbReference type="Gene3D" id="2.70.40.10">
    <property type="match status" value="1"/>
</dbReference>
<dbReference type="GO" id="GO:0006226">
    <property type="term" value="P:dUMP biosynthetic process"/>
    <property type="evidence" value="ECO:0007669"/>
    <property type="project" value="UniProtKB-UniRule"/>
</dbReference>
<dbReference type="UniPathway" id="UPA00610">
    <property type="reaction ID" value="UER00666"/>
</dbReference>
<dbReference type="PANTHER" id="PTHR11241">
    <property type="entry name" value="DEOXYURIDINE 5'-TRIPHOSPHATE NUCLEOTIDOHYDROLASE"/>
    <property type="match status" value="1"/>
</dbReference>
<evidence type="ECO:0000256" key="1">
    <source>
        <dbReference type="ARBA" id="ARBA00006581"/>
    </source>
</evidence>
<dbReference type="Proteomes" id="UP000049455">
    <property type="component" value="Unassembled WGS sequence"/>
</dbReference>
<accession>A0A0M7B7Y0</accession>
<dbReference type="InterPro" id="IPR029054">
    <property type="entry name" value="dUTPase-like"/>
</dbReference>
<evidence type="ECO:0000313" key="7">
    <source>
        <dbReference type="EMBL" id="CUH27606.1"/>
    </source>
</evidence>
<dbReference type="PANTHER" id="PTHR11241:SF0">
    <property type="entry name" value="DEOXYURIDINE 5'-TRIPHOSPHATE NUCLEOTIDOHYDROLASE"/>
    <property type="match status" value="1"/>
</dbReference>
<comment type="pathway">
    <text evidence="5">Pyrimidine metabolism; dUMP biosynthesis; dUMP from dCTP (dUTP route): step 2/2.</text>
</comment>
<evidence type="ECO:0000256" key="5">
    <source>
        <dbReference type="HAMAP-Rule" id="MF_00116"/>
    </source>
</evidence>
<keyword evidence="2 5" id="KW-0378">Hydrolase</keyword>
<comment type="similarity">
    <text evidence="1 5">Belongs to the dUTPase family.</text>
</comment>
<comment type="cofactor">
    <cofactor evidence="5">
        <name>Mg(2+)</name>
        <dbReference type="ChEBI" id="CHEBI:18420"/>
    </cofactor>
</comment>
<dbReference type="EC" id="3.6.1.23" evidence="5"/>
<evidence type="ECO:0000313" key="8">
    <source>
        <dbReference type="Proteomes" id="UP000049455"/>
    </source>
</evidence>
<comment type="function">
    <text evidence="5">This enzyme is involved in nucleotide metabolism: it produces dUMP, the immediate precursor of thymidine nucleotides and it decreases the intracellular concentration of dUTP so that uracil cannot be incorporated into DNA.</text>
</comment>
<sequence length="159" mass="15884">MSVTIEVTRAEGADPDLPLPAYETPGAAGADLRADTGGEVVTLRPGCRALIATGLHIAVPSGYEMQIRPRSGLALKHGVTLANAPGTIDSDYRGPLGVILVNLGDAPFDVTHGMRIAQAVVAPVVQASFAPVATLAGTARGTGGFGSTGTGAVTPEDGA</sequence>
<evidence type="ECO:0000256" key="2">
    <source>
        <dbReference type="ARBA" id="ARBA00022801"/>
    </source>
</evidence>
<dbReference type="GO" id="GO:0046081">
    <property type="term" value="P:dUTP catabolic process"/>
    <property type="evidence" value="ECO:0007669"/>
    <property type="project" value="InterPro"/>
</dbReference>
<organism evidence="7 8">
    <name type="scientific">Jannaschia seosinensis</name>
    <dbReference type="NCBI Taxonomy" id="313367"/>
    <lineage>
        <taxon>Bacteria</taxon>
        <taxon>Pseudomonadati</taxon>
        <taxon>Pseudomonadota</taxon>
        <taxon>Alphaproteobacteria</taxon>
        <taxon>Rhodobacterales</taxon>
        <taxon>Roseobacteraceae</taxon>
        <taxon>Jannaschia</taxon>
    </lineage>
</organism>
<evidence type="ECO:0000256" key="3">
    <source>
        <dbReference type="ARBA" id="ARBA00023080"/>
    </source>
</evidence>
<keyword evidence="8" id="KW-1185">Reference proteome</keyword>
<gene>
    <name evidence="5 7" type="primary">dut</name>
    <name evidence="7" type="ORF">JSE7799_00778</name>
</gene>
<dbReference type="EMBL" id="CYPR01000045">
    <property type="protein sequence ID" value="CUH27606.1"/>
    <property type="molecule type" value="Genomic_DNA"/>
</dbReference>
<evidence type="ECO:0000256" key="4">
    <source>
        <dbReference type="ARBA" id="ARBA00047686"/>
    </source>
</evidence>
<reference evidence="7 8" key="1">
    <citation type="submission" date="2015-09" db="EMBL/GenBank/DDBJ databases">
        <authorList>
            <person name="Jackson K.R."/>
            <person name="Lunt B.L."/>
            <person name="Fisher J.N.B."/>
            <person name="Gardner A.V."/>
            <person name="Bailey M.E."/>
            <person name="Deus L.M."/>
            <person name="Earl A.S."/>
            <person name="Gibby P.D."/>
            <person name="Hartmann K.A."/>
            <person name="Liu J.E."/>
            <person name="Manci A.M."/>
            <person name="Nielsen D.A."/>
            <person name="Solomon M.B."/>
            <person name="Breakwell D.P."/>
            <person name="Burnett S.H."/>
            <person name="Grose J.H."/>
        </authorList>
    </citation>
    <scope>NUCLEOTIDE SEQUENCE [LARGE SCALE GENOMIC DNA]</scope>
    <source>
        <strain evidence="7 8">CECT 7799</strain>
    </source>
</reference>
<dbReference type="CDD" id="cd07557">
    <property type="entry name" value="trimeric_dUTPase"/>
    <property type="match status" value="1"/>
</dbReference>
<dbReference type="GO" id="GO:0004170">
    <property type="term" value="F:dUTP diphosphatase activity"/>
    <property type="evidence" value="ECO:0007669"/>
    <property type="project" value="UniProtKB-UniRule"/>
</dbReference>
<dbReference type="GO" id="GO:0000287">
    <property type="term" value="F:magnesium ion binding"/>
    <property type="evidence" value="ECO:0007669"/>
    <property type="project" value="UniProtKB-UniRule"/>
</dbReference>
<dbReference type="InterPro" id="IPR033704">
    <property type="entry name" value="dUTPase_trimeric"/>
</dbReference>
<dbReference type="AlphaFoldDB" id="A0A0M7B7Y0"/>
<feature type="binding site" evidence="5">
    <location>
        <begin position="70"/>
        <end position="72"/>
    </location>
    <ligand>
        <name>substrate</name>
    </ligand>
</feature>
<feature type="binding site" evidence="5">
    <location>
        <position position="83"/>
    </location>
    <ligand>
        <name>substrate</name>
    </ligand>
</feature>
<dbReference type="RefSeq" id="WP_055662441.1">
    <property type="nucleotide sequence ID" value="NZ_CYPR01000045.1"/>
</dbReference>